<keyword evidence="3" id="KW-0808">Transferase</keyword>
<dbReference type="EMBL" id="MNAD01001129">
    <property type="protein sequence ID" value="OJT07761.1"/>
    <property type="molecule type" value="Genomic_DNA"/>
</dbReference>
<dbReference type="PANTHER" id="PTHR24096:SF267">
    <property type="entry name" value="MALONATE--COA LIGASE ACSF3, MITOCHONDRIAL"/>
    <property type="match status" value="1"/>
</dbReference>
<dbReference type="GO" id="GO:0006633">
    <property type="term" value="P:fatty acid biosynthetic process"/>
    <property type="evidence" value="ECO:0007669"/>
    <property type="project" value="TreeGrafter"/>
</dbReference>
<dbReference type="SUPFAM" id="SSF56801">
    <property type="entry name" value="Acetyl-CoA synthetase-like"/>
    <property type="match status" value="1"/>
</dbReference>
<dbReference type="SMART" id="SM00823">
    <property type="entry name" value="PKS_PP"/>
    <property type="match status" value="1"/>
</dbReference>
<dbReference type="GO" id="GO:0031177">
    <property type="term" value="F:phosphopantetheine binding"/>
    <property type="evidence" value="ECO:0007669"/>
    <property type="project" value="InterPro"/>
</dbReference>
<dbReference type="InterPro" id="IPR045851">
    <property type="entry name" value="AMP-bd_C_sf"/>
</dbReference>
<name>A0A1M2VJG5_TRAPU</name>
<dbReference type="InterPro" id="IPR020845">
    <property type="entry name" value="AMP-binding_CS"/>
</dbReference>
<proteinExistence type="predicted"/>
<dbReference type="AlphaFoldDB" id="A0A1M2VJG5"/>
<evidence type="ECO:0000313" key="5">
    <source>
        <dbReference type="EMBL" id="OJT07761.1"/>
    </source>
</evidence>
<dbReference type="SUPFAM" id="SSF47336">
    <property type="entry name" value="ACP-like"/>
    <property type="match status" value="1"/>
</dbReference>
<sequence length="951" mass="104698">MSPPFSTLPALLASRSQESDVGVRFLDHNGDVSKELSYASLYKDALDGSRRLQSLCSSLKNTDVDVVIASFADHEQHVRLFWACCFAGIPVCPIPPLHPDPSRQAAFLGHLQTLYRNPIMVTDDPVTIERVKNVTPGLQTVPWTDFLSQPLSGTEAAAEISPDTIVCLMLTSGSTGNSKAVALRHSNLLSSIYGKIKHHETTSQSRFLNWIAFDHVACVSEVHLQALAANAIQYHVSPSAIIHRPFNLLEWTSRFGITYSFSPNFLIAQLCRDQTVATTPAGALDLSALVAFISGGEAVPLKTAIEFANLLERFGAPRNALRAGFGMSETGAGCIYDTNPIPRDESGVTAKYLSLGLCCDGVNVRVVSRETGEPCPALEPGLLQLKGPSVFREYYNNPQATAESFTADGWFTTGDGALLDRDGNMHIVGREKDQININGVKHPTVDAEHFIEIGDIDGVTRSTVMVCPMRAPGGDTETYAVFYLHRTVAVEGELNEEDVAGLYATNRAIRDRCIVFCSQGPYTVLPLPKKCFTRTTLGKVSRAVLLTGYLANEHRALEERLQSVSASGPPLTEWEVKVASVVAQLLDVDTSGMFRSSSLFDLGMSSMHLVQLKYLLQEALNIPDIPVIDMLRHPELGQLCDYLEEAVNASKNGTAVSRYNPVICLNPHGHKRPVFLVHPGVGEVLVFMGLAHTIHDRPIYALRARGFDHAEEPFATFDEMVETYVDAIVRQDPEGPYYVGGYSFGGAVAFEMAKVLEARGRKVAWVGIFNLPPFIQSRMHELRWIEVLLNLFMFVALVTPSGLDAAREMTLKQFPVLTHQDTEPANSLEVIDWLLAHSDQARLAELQLRAYELQRWLVVAYQLTCLGRTYLPVSTVRGALMTVFCAVPLPSMGTRESYKANRLAPWKDFCEGDFELVDVDGEHYTMISDTHVHSFAKNLTAAVDRATARLL</sequence>
<evidence type="ECO:0000259" key="4">
    <source>
        <dbReference type="PROSITE" id="PS50075"/>
    </source>
</evidence>
<keyword evidence="2" id="KW-0597">Phosphoprotein</keyword>
<gene>
    <name evidence="5" type="ORF">TRAPUB_1353</name>
</gene>
<feature type="domain" description="Carrier" evidence="4">
    <location>
        <begin position="569"/>
        <end position="647"/>
    </location>
</feature>
<dbReference type="STRING" id="154538.A0A1M2VJG5"/>
<organism evidence="5 6">
    <name type="scientific">Trametes pubescens</name>
    <name type="common">White-rot fungus</name>
    <dbReference type="NCBI Taxonomy" id="154538"/>
    <lineage>
        <taxon>Eukaryota</taxon>
        <taxon>Fungi</taxon>
        <taxon>Dikarya</taxon>
        <taxon>Basidiomycota</taxon>
        <taxon>Agaricomycotina</taxon>
        <taxon>Agaricomycetes</taxon>
        <taxon>Polyporales</taxon>
        <taxon>Polyporaceae</taxon>
        <taxon>Trametes</taxon>
    </lineage>
</organism>
<dbReference type="Gene3D" id="3.30.300.30">
    <property type="match status" value="1"/>
</dbReference>
<dbReference type="InterPro" id="IPR020802">
    <property type="entry name" value="TesA-like"/>
</dbReference>
<dbReference type="InterPro" id="IPR020806">
    <property type="entry name" value="PKS_PP-bd"/>
</dbReference>
<dbReference type="SUPFAM" id="SSF53474">
    <property type="entry name" value="alpha/beta-Hydrolases"/>
    <property type="match status" value="1"/>
</dbReference>
<evidence type="ECO:0000256" key="1">
    <source>
        <dbReference type="ARBA" id="ARBA00022450"/>
    </source>
</evidence>
<keyword evidence="1" id="KW-0596">Phosphopantetheine</keyword>
<dbReference type="InterPro" id="IPR001031">
    <property type="entry name" value="Thioesterase"/>
</dbReference>
<dbReference type="InterPro" id="IPR042099">
    <property type="entry name" value="ANL_N_sf"/>
</dbReference>
<dbReference type="PROSITE" id="PS50075">
    <property type="entry name" value="CARRIER"/>
    <property type="match status" value="1"/>
</dbReference>
<evidence type="ECO:0000256" key="2">
    <source>
        <dbReference type="ARBA" id="ARBA00022553"/>
    </source>
</evidence>
<dbReference type="Gene3D" id="1.10.1200.10">
    <property type="entry name" value="ACP-like"/>
    <property type="match status" value="1"/>
</dbReference>
<dbReference type="GO" id="GO:0016740">
    <property type="term" value="F:transferase activity"/>
    <property type="evidence" value="ECO:0007669"/>
    <property type="project" value="UniProtKB-KW"/>
</dbReference>
<dbReference type="Pfam" id="PF00501">
    <property type="entry name" value="AMP-binding"/>
    <property type="match status" value="1"/>
</dbReference>
<keyword evidence="6" id="KW-1185">Reference proteome</keyword>
<protein>
    <submittedName>
        <fullName evidence="5">Polyketide synthase PksJ</fullName>
    </submittedName>
</protein>
<dbReference type="Gene3D" id="3.40.50.12780">
    <property type="entry name" value="N-terminal domain of ligase-like"/>
    <property type="match status" value="1"/>
</dbReference>
<dbReference type="Gene3D" id="3.40.50.1820">
    <property type="entry name" value="alpha/beta hydrolase"/>
    <property type="match status" value="1"/>
</dbReference>
<dbReference type="InterPro" id="IPR029058">
    <property type="entry name" value="AB_hydrolase_fold"/>
</dbReference>
<dbReference type="OrthoDB" id="288590at2759"/>
<dbReference type="OMA" id="LWPAFGM"/>
<dbReference type="Pfam" id="PF00975">
    <property type="entry name" value="Thioesterase"/>
    <property type="match status" value="1"/>
</dbReference>
<dbReference type="Pfam" id="PF00550">
    <property type="entry name" value="PP-binding"/>
    <property type="match status" value="1"/>
</dbReference>
<accession>A0A1M2VJG5</accession>
<dbReference type="InterPro" id="IPR036736">
    <property type="entry name" value="ACP-like_sf"/>
</dbReference>
<comment type="caution">
    <text evidence="5">The sequence shown here is derived from an EMBL/GenBank/DDBJ whole genome shotgun (WGS) entry which is preliminary data.</text>
</comment>
<dbReference type="SMART" id="SM00824">
    <property type="entry name" value="PKS_TE"/>
    <property type="match status" value="1"/>
</dbReference>
<dbReference type="GO" id="GO:0031957">
    <property type="term" value="F:very long-chain fatty acid-CoA ligase activity"/>
    <property type="evidence" value="ECO:0007669"/>
    <property type="project" value="TreeGrafter"/>
</dbReference>
<dbReference type="InterPro" id="IPR000873">
    <property type="entry name" value="AMP-dep_synth/lig_dom"/>
</dbReference>
<evidence type="ECO:0000256" key="3">
    <source>
        <dbReference type="ARBA" id="ARBA00022679"/>
    </source>
</evidence>
<evidence type="ECO:0000313" key="6">
    <source>
        <dbReference type="Proteomes" id="UP000184267"/>
    </source>
</evidence>
<dbReference type="Proteomes" id="UP000184267">
    <property type="component" value="Unassembled WGS sequence"/>
</dbReference>
<reference evidence="5 6" key="1">
    <citation type="submission" date="2016-10" db="EMBL/GenBank/DDBJ databases">
        <title>Genome sequence of the basidiomycete white-rot fungus Trametes pubescens.</title>
        <authorList>
            <person name="Makela M.R."/>
            <person name="Granchi Z."/>
            <person name="Peng M."/>
            <person name="De Vries R.P."/>
            <person name="Grigoriev I."/>
            <person name="Riley R."/>
            <person name="Hilden K."/>
        </authorList>
    </citation>
    <scope>NUCLEOTIDE SEQUENCE [LARGE SCALE GENOMIC DNA]</scope>
    <source>
        <strain evidence="5 6">FBCC735</strain>
    </source>
</reference>
<dbReference type="PROSITE" id="PS00455">
    <property type="entry name" value="AMP_BINDING"/>
    <property type="match status" value="1"/>
</dbReference>
<dbReference type="PANTHER" id="PTHR24096">
    <property type="entry name" value="LONG-CHAIN-FATTY-ACID--COA LIGASE"/>
    <property type="match status" value="1"/>
</dbReference>
<dbReference type="InterPro" id="IPR009081">
    <property type="entry name" value="PP-bd_ACP"/>
</dbReference>